<organism evidence="3 4">
    <name type="scientific">Adineta ricciae</name>
    <name type="common">Rotifer</name>
    <dbReference type="NCBI Taxonomy" id="249248"/>
    <lineage>
        <taxon>Eukaryota</taxon>
        <taxon>Metazoa</taxon>
        <taxon>Spiralia</taxon>
        <taxon>Gnathifera</taxon>
        <taxon>Rotifera</taxon>
        <taxon>Eurotatoria</taxon>
        <taxon>Bdelloidea</taxon>
        <taxon>Adinetida</taxon>
        <taxon>Adinetidae</taxon>
        <taxon>Adineta</taxon>
    </lineage>
</organism>
<dbReference type="PANTHER" id="PTHR11731:SF193">
    <property type="entry name" value="DIPEPTIDYL PEPTIDASE 9"/>
    <property type="match status" value="1"/>
</dbReference>
<protein>
    <submittedName>
        <fullName evidence="3">Uncharacterized protein</fullName>
    </submittedName>
</protein>
<evidence type="ECO:0000259" key="2">
    <source>
        <dbReference type="Pfam" id="PF00930"/>
    </source>
</evidence>
<dbReference type="Pfam" id="PF00326">
    <property type="entry name" value="Peptidase_S9"/>
    <property type="match status" value="1"/>
</dbReference>
<gene>
    <name evidence="3" type="ORF">XAT740_LOCUS44858</name>
</gene>
<evidence type="ECO:0000259" key="1">
    <source>
        <dbReference type="Pfam" id="PF00326"/>
    </source>
</evidence>
<proteinExistence type="predicted"/>
<dbReference type="EMBL" id="CAJNOR010005751">
    <property type="protein sequence ID" value="CAF1575050.1"/>
    <property type="molecule type" value="Genomic_DNA"/>
</dbReference>
<dbReference type="GO" id="GO:0008236">
    <property type="term" value="F:serine-type peptidase activity"/>
    <property type="evidence" value="ECO:0007669"/>
    <property type="project" value="InterPro"/>
</dbReference>
<keyword evidence="4" id="KW-1185">Reference proteome</keyword>
<name>A0A815YW94_ADIRI</name>
<dbReference type="Proteomes" id="UP000663828">
    <property type="component" value="Unassembled WGS sequence"/>
</dbReference>
<dbReference type="Gene3D" id="3.40.50.1820">
    <property type="entry name" value="alpha/beta hydrolase"/>
    <property type="match status" value="1"/>
</dbReference>
<dbReference type="PANTHER" id="PTHR11731">
    <property type="entry name" value="PROTEASE FAMILY S9B,C DIPEPTIDYL-PEPTIDASE IV-RELATED"/>
    <property type="match status" value="1"/>
</dbReference>
<dbReference type="SUPFAM" id="SSF82171">
    <property type="entry name" value="DPP6 N-terminal domain-like"/>
    <property type="match status" value="1"/>
</dbReference>
<sequence>MSFKRITSRDVALIPQPGYDLAESIHFSPDDNIITYLRSPYQSLIRQLYAFDLRTNREFIYAEPDDDADEVMEDNFSMEEKFRREVGVFFLIFENELSPYRTFKANRTNSKLLRRQRQLITGITRYQWTKDKTQWIMLIPIASDLYIHDKKELRLLVSGTYQTPILDPKLSPDGKFVAYVQDCELYCVSTLPSNPRAQPRQLTFDARNCPNKTNGLAEFIAQEEMDRNDGFWWSDDSTLIAFTQVDESNVPVFRISHSGSDYPEHVEEHRYPFAGKENVQVTVGIIDLTSNDQKHRPNIHWVDLSSFDDYYIPRVQFFPDNSLALQIENRQQTRLELYQYDLRNPSKLKRLIEETSQSWINLHDLFYTLKKTPEQFIWASERTGFMHLELRDLQTGELIKLLTSGNWVVQQIVDIDETNSIVYFLANRETPLEVHLYSVNYKDEIPQVERITQESGCHIVYCFNQTYQYCVTQWNSIDQQPIIRLLDVKKKEIVKIFDHLLRKQHSTVEQFHFIKPTLFSIQNRNNNTLYCALYKPDDEPGKYQMPYPTLVSVYGGPHLQRVVNSWSLRSDMRCQRLVQSGYVVLRLDNRGSLNRGVAFESAIKYDMGHLELEDQIDGVRHLIKQGITDEKRVGIYGWSYGGYMSAMALVRASDVFKLGIAGAPVTHWDGYDTHYTERYMGTPEENPNGYEVSSIMYHVNNLKGHLMILHGLIDENVHFRHTARLVNALIRANKPYELVLFPDERHMPRKLDERIYMEERVFEYIRKYL</sequence>
<evidence type="ECO:0000313" key="4">
    <source>
        <dbReference type="Proteomes" id="UP000663828"/>
    </source>
</evidence>
<dbReference type="Gene3D" id="2.140.10.30">
    <property type="entry name" value="Dipeptidylpeptidase IV, N-terminal domain"/>
    <property type="match status" value="1"/>
</dbReference>
<dbReference type="AlphaFoldDB" id="A0A815YW94"/>
<comment type="caution">
    <text evidence="3">The sequence shown here is derived from an EMBL/GenBank/DDBJ whole genome shotgun (WGS) entry which is preliminary data.</text>
</comment>
<accession>A0A815YW94</accession>
<dbReference type="InterPro" id="IPR001375">
    <property type="entry name" value="Peptidase_S9_cat"/>
</dbReference>
<dbReference type="InterPro" id="IPR029058">
    <property type="entry name" value="AB_hydrolase_fold"/>
</dbReference>
<dbReference type="GO" id="GO:0008239">
    <property type="term" value="F:dipeptidyl-peptidase activity"/>
    <property type="evidence" value="ECO:0007669"/>
    <property type="project" value="TreeGrafter"/>
</dbReference>
<feature type="domain" description="Peptidase S9 prolyl oligopeptidase catalytic" evidence="1">
    <location>
        <begin position="572"/>
        <end position="769"/>
    </location>
</feature>
<dbReference type="Pfam" id="PF00930">
    <property type="entry name" value="DPPIV_N"/>
    <property type="match status" value="1"/>
</dbReference>
<dbReference type="GO" id="GO:0006508">
    <property type="term" value="P:proteolysis"/>
    <property type="evidence" value="ECO:0007669"/>
    <property type="project" value="InterPro"/>
</dbReference>
<dbReference type="InterPro" id="IPR002469">
    <property type="entry name" value="Peptidase_S9B_N"/>
</dbReference>
<evidence type="ECO:0000313" key="3">
    <source>
        <dbReference type="EMBL" id="CAF1575050.1"/>
    </source>
</evidence>
<reference evidence="3" key="1">
    <citation type="submission" date="2021-02" db="EMBL/GenBank/DDBJ databases">
        <authorList>
            <person name="Nowell W R."/>
        </authorList>
    </citation>
    <scope>NUCLEOTIDE SEQUENCE</scope>
</reference>
<feature type="domain" description="Dipeptidylpeptidase IV N-terminal" evidence="2">
    <location>
        <begin position="143"/>
        <end position="480"/>
    </location>
</feature>
<dbReference type="SUPFAM" id="SSF53474">
    <property type="entry name" value="alpha/beta-Hydrolases"/>
    <property type="match status" value="1"/>
</dbReference>
<dbReference type="InterPro" id="IPR050278">
    <property type="entry name" value="Serine_Prot_S9B/DPPIV"/>
</dbReference>